<evidence type="ECO:0000313" key="2">
    <source>
        <dbReference type="Proteomes" id="UP000008225"/>
    </source>
</evidence>
<reference evidence="1 2" key="1">
    <citation type="submission" date="2009-03" db="EMBL/GenBank/DDBJ databases">
        <authorList>
            <person name="Warren W."/>
            <person name="Ye L."/>
            <person name="Minx P."/>
            <person name="Worley K."/>
            <person name="Gibbs R."/>
            <person name="Wilson R.K."/>
        </authorList>
    </citation>
    <scope>NUCLEOTIDE SEQUENCE [LARGE SCALE GENOMIC DNA]</scope>
</reference>
<dbReference type="Ensembl" id="ENSCJAT00000122190.1">
    <property type="protein sequence ID" value="ENSCJAP00000085768.1"/>
    <property type="gene ID" value="ENSCJAG00000076335.1"/>
</dbReference>
<dbReference type="GeneTree" id="ENSGT01050000245479"/>
<dbReference type="Proteomes" id="UP000008225">
    <property type="component" value="Chromosome 6"/>
</dbReference>
<accession>A0A8I3WS68</accession>
<dbReference type="OMA" id="HIFTMEY"/>
<name>A0A8I3WS68_CALJA</name>
<reference evidence="1" key="2">
    <citation type="submission" date="2025-08" db="UniProtKB">
        <authorList>
            <consortium name="Ensembl"/>
        </authorList>
    </citation>
    <scope>IDENTIFICATION</scope>
</reference>
<evidence type="ECO:0008006" key="3">
    <source>
        <dbReference type="Google" id="ProtNLM"/>
    </source>
</evidence>
<reference evidence="1" key="3">
    <citation type="submission" date="2025-09" db="UniProtKB">
        <authorList>
            <consortium name="Ensembl"/>
        </authorList>
    </citation>
    <scope>IDENTIFICATION</scope>
</reference>
<organism evidence="1 2">
    <name type="scientific">Callithrix jacchus</name>
    <name type="common">White-tufted-ear marmoset</name>
    <name type="synonym">Simia Jacchus</name>
    <dbReference type="NCBI Taxonomy" id="9483"/>
    <lineage>
        <taxon>Eukaryota</taxon>
        <taxon>Metazoa</taxon>
        <taxon>Chordata</taxon>
        <taxon>Craniata</taxon>
        <taxon>Vertebrata</taxon>
        <taxon>Euteleostomi</taxon>
        <taxon>Mammalia</taxon>
        <taxon>Eutheria</taxon>
        <taxon>Euarchontoglires</taxon>
        <taxon>Primates</taxon>
        <taxon>Haplorrhini</taxon>
        <taxon>Platyrrhini</taxon>
        <taxon>Cebidae</taxon>
        <taxon>Callitrichinae</taxon>
        <taxon>Callithrix</taxon>
        <taxon>Callithrix</taxon>
    </lineage>
</organism>
<keyword evidence="2" id="KW-1185">Reference proteome</keyword>
<proteinExistence type="predicted"/>
<dbReference type="AlphaFoldDB" id="A0A8I3WS68"/>
<evidence type="ECO:0000313" key="1">
    <source>
        <dbReference type="Ensembl" id="ENSCJAP00000085768.1"/>
    </source>
</evidence>
<sequence>MHTYVHCSTVYNSKDLEATQMLIDDRLDGKMWHIFTMEYYTAIKNDEFISFVGTWMNLETIVLSKLTQEQKIKHHMFSFIGL</sequence>
<protein>
    <recommendedName>
        <fullName evidence="3">DUF1725 domain-containing protein</fullName>
    </recommendedName>
</protein>